<dbReference type="Proteomes" id="UP001634007">
    <property type="component" value="Unassembled WGS sequence"/>
</dbReference>
<dbReference type="Gene3D" id="3.20.20.210">
    <property type="match status" value="1"/>
</dbReference>
<dbReference type="EMBL" id="JBJKBG010000011">
    <property type="protein sequence ID" value="KAL3715550.1"/>
    <property type="molecule type" value="Genomic_DNA"/>
</dbReference>
<protein>
    <recommendedName>
        <fullName evidence="4">Cobalamin-independent methionine synthase MetE C-terminal/archaeal domain-containing protein</fullName>
    </recommendedName>
</protein>
<accession>A0ABD3IKP8</accession>
<comment type="cofactor">
    <cofactor evidence="1">
        <name>Zn(2+)</name>
        <dbReference type="ChEBI" id="CHEBI:29105"/>
    </cofactor>
</comment>
<reference evidence="5 6" key="1">
    <citation type="submission" date="2024-11" db="EMBL/GenBank/DDBJ databases">
        <title>Chromosome-level genome assembly of Eucalyptus globulus Labill. provides insights into its genome evolution.</title>
        <authorList>
            <person name="Li X."/>
        </authorList>
    </citation>
    <scope>NUCLEOTIDE SEQUENCE [LARGE SCALE GENOMIC DNA]</scope>
    <source>
        <strain evidence="5">CL2024</strain>
        <tissue evidence="5">Fresh tender leaves</tissue>
    </source>
</reference>
<dbReference type="GO" id="GO:0046872">
    <property type="term" value="F:metal ion binding"/>
    <property type="evidence" value="ECO:0007669"/>
    <property type="project" value="UniProtKB-KW"/>
</dbReference>
<sequence>MDADIITIENAHSNEKLLLVFHEGVNYGAGIVPGVYDIHSLIIPSAKEIVNRTIEMLTTNILWFNPNFVFKTCEHTGVKCALKIMVLAAELLRTELAHAKKEKV</sequence>
<comment type="caution">
    <text evidence="5">The sequence shown here is derived from an EMBL/GenBank/DDBJ whole genome shotgun (WGS) entry which is preliminary data.</text>
</comment>
<dbReference type="InterPro" id="IPR002629">
    <property type="entry name" value="Met_Synth_C/arc"/>
</dbReference>
<dbReference type="InterPro" id="IPR038071">
    <property type="entry name" value="UROD/MetE-like_sf"/>
</dbReference>
<evidence type="ECO:0000313" key="5">
    <source>
        <dbReference type="EMBL" id="KAL3715550.1"/>
    </source>
</evidence>
<dbReference type="Pfam" id="PF01717">
    <property type="entry name" value="Meth_synt_2"/>
    <property type="match status" value="1"/>
</dbReference>
<keyword evidence="2" id="KW-0479">Metal-binding</keyword>
<evidence type="ECO:0000259" key="4">
    <source>
        <dbReference type="Pfam" id="PF01717"/>
    </source>
</evidence>
<evidence type="ECO:0000256" key="2">
    <source>
        <dbReference type="ARBA" id="ARBA00022723"/>
    </source>
</evidence>
<dbReference type="SUPFAM" id="SSF51726">
    <property type="entry name" value="UROD/MetE-like"/>
    <property type="match status" value="1"/>
</dbReference>
<proteinExistence type="predicted"/>
<dbReference type="AlphaFoldDB" id="A0ABD3IKP8"/>
<evidence type="ECO:0000256" key="3">
    <source>
        <dbReference type="ARBA" id="ARBA00022833"/>
    </source>
</evidence>
<feature type="domain" description="Cobalamin-independent methionine synthase MetE C-terminal/archaeal" evidence="4">
    <location>
        <begin position="1"/>
        <end position="90"/>
    </location>
</feature>
<evidence type="ECO:0000256" key="1">
    <source>
        <dbReference type="ARBA" id="ARBA00001947"/>
    </source>
</evidence>
<gene>
    <name evidence="5" type="ORF">ACJRO7_007305</name>
</gene>
<keyword evidence="3" id="KW-0862">Zinc</keyword>
<name>A0ABD3IKP8_EUCGL</name>
<evidence type="ECO:0000313" key="6">
    <source>
        <dbReference type="Proteomes" id="UP001634007"/>
    </source>
</evidence>
<dbReference type="PANTHER" id="PTHR30519">
    <property type="entry name" value="5-METHYLTETRAHYDROPTEROYLTRIGLUTAMATE--HOMOCYSTEINE METHYLTRANSFERASE"/>
    <property type="match status" value="1"/>
</dbReference>
<keyword evidence="6" id="KW-1185">Reference proteome</keyword>
<organism evidence="5 6">
    <name type="scientific">Eucalyptus globulus</name>
    <name type="common">Tasmanian blue gum</name>
    <dbReference type="NCBI Taxonomy" id="34317"/>
    <lineage>
        <taxon>Eukaryota</taxon>
        <taxon>Viridiplantae</taxon>
        <taxon>Streptophyta</taxon>
        <taxon>Embryophyta</taxon>
        <taxon>Tracheophyta</taxon>
        <taxon>Spermatophyta</taxon>
        <taxon>Magnoliopsida</taxon>
        <taxon>eudicotyledons</taxon>
        <taxon>Gunneridae</taxon>
        <taxon>Pentapetalae</taxon>
        <taxon>rosids</taxon>
        <taxon>malvids</taxon>
        <taxon>Myrtales</taxon>
        <taxon>Myrtaceae</taxon>
        <taxon>Myrtoideae</taxon>
        <taxon>Eucalypteae</taxon>
        <taxon>Eucalyptus</taxon>
    </lineage>
</organism>